<reference evidence="1 2" key="1">
    <citation type="submission" date="2015-01" db="EMBL/GenBank/DDBJ databases">
        <title>Lactococcus lactis subsp.lactis JCM 5805 whole genome shotgun sequence.</title>
        <authorList>
            <person name="Fujii T."/>
            <person name="Tomita Y."/>
            <person name="Ikushima S."/>
            <person name="Fujiwara D."/>
        </authorList>
    </citation>
    <scope>NUCLEOTIDE SEQUENCE [LARGE SCALE GENOMIC DNA]</scope>
    <source>
        <strain evidence="1 2">JCM 5805</strain>
    </source>
</reference>
<accession>A0A0B8QLZ0</accession>
<comment type="caution">
    <text evidence="1">The sequence shown here is derived from an EMBL/GenBank/DDBJ whole genome shotgun (WGS) entry which is preliminary data.</text>
</comment>
<dbReference type="Proteomes" id="UP000031847">
    <property type="component" value="Unassembled WGS sequence"/>
</dbReference>
<dbReference type="EMBL" id="BBSI01000033">
    <property type="protein sequence ID" value="GAM81015.1"/>
    <property type="molecule type" value="Genomic_DNA"/>
</dbReference>
<name>A0A0B8QLZ0_LACLL</name>
<gene>
    <name evidence="1" type="ORF">JCM5805K_2131</name>
</gene>
<protein>
    <submittedName>
        <fullName evidence="1">Uncharacterized protein</fullName>
    </submittedName>
</protein>
<organism evidence="1 2">
    <name type="scientific">Lactococcus lactis subsp. lactis</name>
    <name type="common">Streptococcus lactis</name>
    <dbReference type="NCBI Taxonomy" id="1360"/>
    <lineage>
        <taxon>Bacteria</taxon>
        <taxon>Bacillati</taxon>
        <taxon>Bacillota</taxon>
        <taxon>Bacilli</taxon>
        <taxon>Lactobacillales</taxon>
        <taxon>Streptococcaceae</taxon>
        <taxon>Lactococcus</taxon>
    </lineage>
</organism>
<sequence>MFQNISVSKNKELVMSVSKTSKNDDKFLLNKVK</sequence>
<proteinExistence type="predicted"/>
<evidence type="ECO:0000313" key="2">
    <source>
        <dbReference type="Proteomes" id="UP000031847"/>
    </source>
</evidence>
<dbReference type="AlphaFoldDB" id="A0A0B8QLZ0"/>
<evidence type="ECO:0000313" key="1">
    <source>
        <dbReference type="EMBL" id="GAM81015.1"/>
    </source>
</evidence>